<name>A0ABU3SFZ7_9HYPH</name>
<reference evidence="1 2" key="1">
    <citation type="submission" date="2023-09" db="EMBL/GenBank/DDBJ databases">
        <title>Whole genome shotgun sequencing (WGS) of Bosea sp. ZW T0_25, isolated from stored onions (Allium cepa).</title>
        <authorList>
            <person name="Stoll D.A."/>
            <person name="Huch M."/>
        </authorList>
    </citation>
    <scope>NUCLEOTIDE SEQUENCE [LARGE SCALE GENOMIC DNA]</scope>
    <source>
        <strain evidence="1 2">ZW T0_25</strain>
    </source>
</reference>
<dbReference type="RefSeq" id="WP_316021395.1">
    <property type="nucleotide sequence ID" value="NZ_JAWDID010000081.1"/>
</dbReference>
<comment type="caution">
    <text evidence="1">The sequence shown here is derived from an EMBL/GenBank/DDBJ whole genome shotgun (WGS) entry which is preliminary data.</text>
</comment>
<evidence type="ECO:0000313" key="1">
    <source>
        <dbReference type="EMBL" id="MDU0343696.1"/>
    </source>
</evidence>
<dbReference type="Proteomes" id="UP001254257">
    <property type="component" value="Unassembled WGS sequence"/>
</dbReference>
<organism evidence="1 2">
    <name type="scientific">Bosea rubneri</name>
    <dbReference type="NCBI Taxonomy" id="3075434"/>
    <lineage>
        <taxon>Bacteria</taxon>
        <taxon>Pseudomonadati</taxon>
        <taxon>Pseudomonadota</taxon>
        <taxon>Alphaproteobacteria</taxon>
        <taxon>Hyphomicrobiales</taxon>
        <taxon>Boseaceae</taxon>
        <taxon>Bosea</taxon>
    </lineage>
</organism>
<gene>
    <name evidence="1" type="ORF">RKE40_27745</name>
</gene>
<evidence type="ECO:0000313" key="2">
    <source>
        <dbReference type="Proteomes" id="UP001254257"/>
    </source>
</evidence>
<sequence length="87" mass="9580">MITGNGYLNLPDGRGADVSYQFSSEYDDQRDGYLFFETEEFDDGLFGHRMRLDCDDGSAVLVVVVSRSDRHLAVAGRLISADEALAA</sequence>
<accession>A0ABU3SFZ7</accession>
<proteinExistence type="predicted"/>
<dbReference type="EMBL" id="JAWDID010000081">
    <property type="protein sequence ID" value="MDU0343696.1"/>
    <property type="molecule type" value="Genomic_DNA"/>
</dbReference>
<keyword evidence="2" id="KW-1185">Reference proteome</keyword>
<protein>
    <submittedName>
        <fullName evidence="1">Uncharacterized protein</fullName>
    </submittedName>
</protein>